<feature type="non-terminal residue" evidence="1">
    <location>
        <position position="1"/>
    </location>
</feature>
<dbReference type="Proteomes" id="UP000799118">
    <property type="component" value="Unassembled WGS sequence"/>
</dbReference>
<proteinExistence type="predicted"/>
<gene>
    <name evidence="1" type="ORF">BT96DRAFT_618866</name>
</gene>
<dbReference type="EMBL" id="ML770065">
    <property type="protein sequence ID" value="KAE9384886.1"/>
    <property type="molecule type" value="Genomic_DNA"/>
</dbReference>
<dbReference type="OrthoDB" id="2430314at2759"/>
<sequence>HCHFPCHCVCNSWILGPATQSYHTSGFSGQAWVKELVTGHPDWIHTELGMHLHVFTAFVFGS</sequence>
<reference evidence="1" key="1">
    <citation type="journal article" date="2019" name="Environ. Microbiol.">
        <title>Fungal ecological strategies reflected in gene transcription - a case study of two litter decomposers.</title>
        <authorList>
            <person name="Barbi F."/>
            <person name="Kohler A."/>
            <person name="Barry K."/>
            <person name="Baskaran P."/>
            <person name="Daum C."/>
            <person name="Fauchery L."/>
            <person name="Ihrmark K."/>
            <person name="Kuo A."/>
            <person name="LaButti K."/>
            <person name="Lipzen A."/>
            <person name="Morin E."/>
            <person name="Grigoriev I.V."/>
            <person name="Henrissat B."/>
            <person name="Lindahl B."/>
            <person name="Martin F."/>
        </authorList>
    </citation>
    <scope>NUCLEOTIDE SEQUENCE</scope>
    <source>
        <strain evidence="1">JB14</strain>
    </source>
</reference>
<evidence type="ECO:0000313" key="2">
    <source>
        <dbReference type="Proteomes" id="UP000799118"/>
    </source>
</evidence>
<name>A0A6A4GH41_9AGAR</name>
<dbReference type="AlphaFoldDB" id="A0A6A4GH41"/>
<organism evidence="1 2">
    <name type="scientific">Gymnopus androsaceus JB14</name>
    <dbReference type="NCBI Taxonomy" id="1447944"/>
    <lineage>
        <taxon>Eukaryota</taxon>
        <taxon>Fungi</taxon>
        <taxon>Dikarya</taxon>
        <taxon>Basidiomycota</taxon>
        <taxon>Agaricomycotina</taxon>
        <taxon>Agaricomycetes</taxon>
        <taxon>Agaricomycetidae</taxon>
        <taxon>Agaricales</taxon>
        <taxon>Marasmiineae</taxon>
        <taxon>Omphalotaceae</taxon>
        <taxon>Gymnopus</taxon>
    </lineage>
</organism>
<keyword evidence="2" id="KW-1185">Reference proteome</keyword>
<accession>A0A6A4GH41</accession>
<protein>
    <submittedName>
        <fullName evidence="1">Uncharacterized protein</fullName>
    </submittedName>
</protein>
<evidence type="ECO:0000313" key="1">
    <source>
        <dbReference type="EMBL" id="KAE9384886.1"/>
    </source>
</evidence>